<dbReference type="GeneID" id="95967876"/>
<proteinExistence type="predicted"/>
<dbReference type="KEGG" id="omr:OXIME_001139"/>
<gene>
    <name evidence="1" type="ORF">OXIME_001139</name>
</gene>
<name>A0AAX4NII1_9ARCH</name>
<dbReference type="EMBL" id="CP133772">
    <property type="protein sequence ID" value="WYY00561.1"/>
    <property type="molecule type" value="Genomic_DNA"/>
</dbReference>
<reference evidence="1 2" key="1">
    <citation type="submission" date="2023-09" db="EMBL/GenBank/DDBJ databases">
        <authorList>
            <person name="Golyshina O.V."/>
            <person name="Lunev E.A."/>
            <person name="Bargiela R."/>
            <person name="Gaines M.C."/>
            <person name="Daum B."/>
            <person name="Bale N.J."/>
            <person name="Koenen M."/>
            <person name="Sinninghe Damst J.S."/>
            <person name="Yakimov M."/>
            <person name="Golyshin P.N."/>
        </authorList>
    </citation>
    <scope>NUCLEOTIDE SEQUENCE [LARGE SCALE GENOMIC DNA]</scope>
    <source>
        <strain evidence="1 2">M1</strain>
    </source>
</reference>
<evidence type="ECO:0000313" key="1">
    <source>
        <dbReference type="EMBL" id="WYY00561.1"/>
    </source>
</evidence>
<protein>
    <submittedName>
        <fullName evidence="1">Uncharacterized protein</fullName>
    </submittedName>
</protein>
<dbReference type="RefSeq" id="WP_393970895.1">
    <property type="nucleotide sequence ID" value="NZ_CP133772.1"/>
</dbReference>
<keyword evidence="2" id="KW-1185">Reference proteome</keyword>
<organism evidence="1 2">
    <name type="scientific">Oxyplasma meridianum</name>
    <dbReference type="NCBI Taxonomy" id="3073602"/>
    <lineage>
        <taxon>Archaea</taxon>
        <taxon>Methanobacteriati</taxon>
        <taxon>Thermoplasmatota</taxon>
        <taxon>Thermoplasmata</taxon>
        <taxon>Thermoplasmatales</taxon>
        <taxon>Thermoplasmataceae</taxon>
        <taxon>Oxyplasma</taxon>
    </lineage>
</organism>
<evidence type="ECO:0000313" key="2">
    <source>
        <dbReference type="Proteomes" id="UP001451606"/>
    </source>
</evidence>
<dbReference type="Proteomes" id="UP001451606">
    <property type="component" value="Chromosome"/>
</dbReference>
<sequence>MSSRGEMLVESEVSEFLRLEAHKDINIFDRAREFSEKAVFHFHEIYGINDVRVIYENLNFEIDSNRIIASGKVQSSDMDKAQSGSVYLVSSSLIAIWELTSLIGLKTQGYRSIKNVSIVTIEEID</sequence>
<accession>A0AAX4NII1</accession>
<dbReference type="AlphaFoldDB" id="A0AAX4NII1"/>